<gene>
    <name evidence="3" type="ORF">KBB96_16050</name>
</gene>
<feature type="signal peptide" evidence="1">
    <location>
        <begin position="1"/>
        <end position="18"/>
    </location>
</feature>
<dbReference type="RefSeq" id="WP_211630509.1">
    <property type="nucleotide sequence ID" value="NZ_CP073100.1"/>
</dbReference>
<accession>A0A975IYP8</accession>
<evidence type="ECO:0000313" key="3">
    <source>
        <dbReference type="EMBL" id="QUE50369.1"/>
    </source>
</evidence>
<keyword evidence="1" id="KW-0732">Signal</keyword>
<dbReference type="Gene3D" id="1.20.1270.180">
    <property type="match status" value="1"/>
</dbReference>
<dbReference type="InterPro" id="IPR009739">
    <property type="entry name" value="LprI-like_N"/>
</dbReference>
<evidence type="ECO:0000313" key="4">
    <source>
        <dbReference type="Proteomes" id="UP000676169"/>
    </source>
</evidence>
<dbReference type="Pfam" id="PF07007">
    <property type="entry name" value="LprI"/>
    <property type="match status" value="1"/>
</dbReference>
<name>A0A975IYP8_9BACT</name>
<feature type="domain" description="Lysozyme inhibitor LprI-like N-terminal" evidence="2">
    <location>
        <begin position="17"/>
        <end position="99"/>
    </location>
</feature>
<sequence>MKWLTGFLLAAGMLAAQAGDLSMAKAAFAEKDKALNAEFAALKKDLRPELFTKLQEDQRGWVEHRDYVSDGQAHGDKPEQSADRWQSMADMTNSRLAWLKAWRKLDQKKSWSGSYSDGRGGLLEIVEKDGKCWFVMSVVRGPTFHTGEISGQMRVNDSTGWFETKAEGEDKPTWLTFLDGLDYAGSVRVAEENTGSFHGARAYFQGTYLWTGELSAEEKKNVMEGRIGD</sequence>
<keyword evidence="4" id="KW-1185">Reference proteome</keyword>
<dbReference type="AlphaFoldDB" id="A0A975IYP8"/>
<protein>
    <submittedName>
        <fullName evidence="3">DUF1311 domain-containing protein</fullName>
    </submittedName>
</protein>
<proteinExistence type="predicted"/>
<evidence type="ECO:0000259" key="2">
    <source>
        <dbReference type="Pfam" id="PF07007"/>
    </source>
</evidence>
<organism evidence="3 4">
    <name type="scientific">Luteolibacter ambystomatis</name>
    <dbReference type="NCBI Taxonomy" id="2824561"/>
    <lineage>
        <taxon>Bacteria</taxon>
        <taxon>Pseudomonadati</taxon>
        <taxon>Verrucomicrobiota</taxon>
        <taxon>Verrucomicrobiia</taxon>
        <taxon>Verrucomicrobiales</taxon>
        <taxon>Verrucomicrobiaceae</taxon>
        <taxon>Luteolibacter</taxon>
    </lineage>
</organism>
<feature type="chain" id="PRO_5037102026" evidence="1">
    <location>
        <begin position="19"/>
        <end position="229"/>
    </location>
</feature>
<evidence type="ECO:0000256" key="1">
    <source>
        <dbReference type="SAM" id="SignalP"/>
    </source>
</evidence>
<dbReference type="Proteomes" id="UP000676169">
    <property type="component" value="Chromosome"/>
</dbReference>
<dbReference type="EMBL" id="CP073100">
    <property type="protein sequence ID" value="QUE50369.1"/>
    <property type="molecule type" value="Genomic_DNA"/>
</dbReference>
<reference evidence="3" key="1">
    <citation type="submission" date="2021-04" db="EMBL/GenBank/DDBJ databases">
        <title>Luteolibacter sp. 32A isolated from the skin of an Anderson's salamander (Ambystoma andersonii).</title>
        <authorList>
            <person name="Spergser J."/>
            <person name="Busse H.-J."/>
        </authorList>
    </citation>
    <scope>NUCLEOTIDE SEQUENCE</scope>
    <source>
        <strain evidence="3">32A</strain>
    </source>
</reference>
<dbReference type="KEGG" id="lamb:KBB96_16050"/>